<reference evidence="1" key="1">
    <citation type="submission" date="2013-11" db="EMBL/GenBank/DDBJ databases">
        <title>Genome sequence of the fusiform rust pathogen reveals effectors for host alternation and coevolution with pine.</title>
        <authorList>
            <consortium name="DOE Joint Genome Institute"/>
            <person name="Smith K."/>
            <person name="Pendleton A."/>
            <person name="Kubisiak T."/>
            <person name="Anderson C."/>
            <person name="Salamov A."/>
            <person name="Aerts A."/>
            <person name="Riley R."/>
            <person name="Clum A."/>
            <person name="Lindquist E."/>
            <person name="Ence D."/>
            <person name="Campbell M."/>
            <person name="Kronenberg Z."/>
            <person name="Feau N."/>
            <person name="Dhillon B."/>
            <person name="Hamelin R."/>
            <person name="Burleigh J."/>
            <person name="Smith J."/>
            <person name="Yandell M."/>
            <person name="Nelson C."/>
            <person name="Grigoriev I."/>
            <person name="Davis J."/>
        </authorList>
    </citation>
    <scope>NUCLEOTIDE SEQUENCE</scope>
    <source>
        <strain evidence="1">G11</strain>
    </source>
</reference>
<proteinExistence type="predicted"/>
<evidence type="ECO:0000313" key="1">
    <source>
        <dbReference type="EMBL" id="KAG0149032.1"/>
    </source>
</evidence>
<accession>A0A9P6TE54</accession>
<gene>
    <name evidence="1" type="ORF">CROQUDRAFT_19480</name>
</gene>
<sequence>VSVFLAWLHLYCKVSHENCKMACLFILQIVQAAQLIPAKYFNSKMFAKDVQTDIKKLCNTTNLVKTIVCPACFCLYQTTNIPSNCTFKAVKGTNQCDKPLFRSKTSFQGISDKGAFHLKPYCLNSTKLLIAVQVPQTTYIMQSMLSWVMWFLNKNETEKGLDSWALVVHHKSSEFVEDIQQTPAWKSLKWLLASSPDDPPALHLAMNLFIDWFNPLGNKKAGKLHLMGVLAFNCLNLPPTTQNLLQNCCITGIMPGTAKIFCGLHKPSVSMINHVLSPIVNKLLVLEKGFQVWTHQYPNGQMVQIKLLGLVRDIVATHKVAGYASHSVVCLCSFCVCNIRERSALQLARERS</sequence>
<protein>
    <submittedName>
        <fullName evidence="1">Uncharacterized protein</fullName>
    </submittedName>
</protein>
<comment type="caution">
    <text evidence="1">The sequence shown here is derived from an EMBL/GenBank/DDBJ whole genome shotgun (WGS) entry which is preliminary data.</text>
</comment>
<dbReference type="OrthoDB" id="2505776at2759"/>
<keyword evidence="2" id="KW-1185">Reference proteome</keyword>
<organism evidence="1 2">
    <name type="scientific">Cronartium quercuum f. sp. fusiforme G11</name>
    <dbReference type="NCBI Taxonomy" id="708437"/>
    <lineage>
        <taxon>Eukaryota</taxon>
        <taxon>Fungi</taxon>
        <taxon>Dikarya</taxon>
        <taxon>Basidiomycota</taxon>
        <taxon>Pucciniomycotina</taxon>
        <taxon>Pucciniomycetes</taxon>
        <taxon>Pucciniales</taxon>
        <taxon>Coleosporiaceae</taxon>
        <taxon>Cronartium</taxon>
    </lineage>
</organism>
<feature type="non-terminal residue" evidence="1">
    <location>
        <position position="1"/>
    </location>
</feature>
<feature type="non-terminal residue" evidence="1">
    <location>
        <position position="352"/>
    </location>
</feature>
<dbReference type="AlphaFoldDB" id="A0A9P6TE54"/>
<dbReference type="EMBL" id="MU167231">
    <property type="protein sequence ID" value="KAG0149032.1"/>
    <property type="molecule type" value="Genomic_DNA"/>
</dbReference>
<dbReference type="Proteomes" id="UP000886653">
    <property type="component" value="Unassembled WGS sequence"/>
</dbReference>
<name>A0A9P6TE54_9BASI</name>
<evidence type="ECO:0000313" key="2">
    <source>
        <dbReference type="Proteomes" id="UP000886653"/>
    </source>
</evidence>